<comment type="caution">
    <text evidence="1">The sequence shown here is derived from an EMBL/GenBank/DDBJ whole genome shotgun (WGS) entry which is preliminary data.</text>
</comment>
<sequence length="127" mass="13179">MEIHQPVFDSAARAFDIENDELGRFVAAAASDLEAIGNFWGDGPEGVTFAKGGGGGSGYEAVTGQVMAGVAGLFEAHERIAGGLRLMAGNVQLTEWALVAAMLSTLPPADPDQPIWGENWPGGAMFT</sequence>
<dbReference type="RefSeq" id="WP_139631578.1">
    <property type="nucleotide sequence ID" value="NZ_CP045572.1"/>
</dbReference>
<dbReference type="Proteomes" id="UP000312512">
    <property type="component" value="Unassembled WGS sequence"/>
</dbReference>
<dbReference type="OrthoDB" id="3536898at2"/>
<accession>A0A5P9YPQ1</accession>
<evidence type="ECO:0000313" key="1">
    <source>
        <dbReference type="EMBL" id="KAB8193973.1"/>
    </source>
</evidence>
<organism evidence="1 2">
    <name type="scientific">Nonomuraea phyllanthi</name>
    <dbReference type="NCBI Taxonomy" id="2219224"/>
    <lineage>
        <taxon>Bacteria</taxon>
        <taxon>Bacillati</taxon>
        <taxon>Actinomycetota</taxon>
        <taxon>Actinomycetes</taxon>
        <taxon>Streptosporangiales</taxon>
        <taxon>Streptosporangiaceae</taxon>
        <taxon>Nonomuraea</taxon>
    </lineage>
</organism>
<keyword evidence="2" id="KW-1185">Reference proteome</keyword>
<dbReference type="EMBL" id="VDLX02000006">
    <property type="protein sequence ID" value="KAB8193973.1"/>
    <property type="molecule type" value="Genomic_DNA"/>
</dbReference>
<proteinExistence type="predicted"/>
<reference evidence="1 2" key="1">
    <citation type="submission" date="2019-10" db="EMBL/GenBank/DDBJ databases">
        <title>Nonomuraea sp. nov., isolated from Phyllanthus amarus.</title>
        <authorList>
            <person name="Klykleung N."/>
            <person name="Tanasupawat S."/>
        </authorList>
    </citation>
    <scope>NUCLEOTIDE SEQUENCE [LARGE SCALE GENOMIC DNA]</scope>
    <source>
        <strain evidence="1 2">PA1-10</strain>
    </source>
</reference>
<protein>
    <submittedName>
        <fullName evidence="1">Uncharacterized protein</fullName>
    </submittedName>
</protein>
<dbReference type="AlphaFoldDB" id="A0A5C4WJJ8"/>
<name>A0A5C4WJJ8_9ACTN</name>
<evidence type="ECO:0000313" key="2">
    <source>
        <dbReference type="Proteomes" id="UP000312512"/>
    </source>
</evidence>
<gene>
    <name evidence="1" type="ORF">FH608_017385</name>
</gene>
<accession>A0A5C4WJJ8</accession>